<reference evidence="3 4" key="1">
    <citation type="submission" date="2024-06" db="EMBL/GenBank/DDBJ databases">
        <authorList>
            <person name="Woo H."/>
        </authorList>
    </citation>
    <scope>NUCLEOTIDE SEQUENCE [LARGE SCALE GENOMIC DNA]</scope>
    <source>
        <strain evidence="3 4">S2-g</strain>
    </source>
</reference>
<keyword evidence="4" id="KW-1185">Reference proteome</keyword>
<evidence type="ECO:0000256" key="1">
    <source>
        <dbReference type="SAM" id="MobiDB-lite"/>
    </source>
</evidence>
<protein>
    <submittedName>
        <fullName evidence="3">DUF2782 domain-containing protein</fullName>
    </submittedName>
</protein>
<dbReference type="RefSeq" id="WP_367845814.1">
    <property type="nucleotide sequence ID" value="NZ_JBFOHL010000015.1"/>
</dbReference>
<evidence type="ECO:0000313" key="3">
    <source>
        <dbReference type="EMBL" id="MEW9625521.1"/>
    </source>
</evidence>
<evidence type="ECO:0000313" key="4">
    <source>
        <dbReference type="Proteomes" id="UP001556170"/>
    </source>
</evidence>
<proteinExistence type="predicted"/>
<dbReference type="Proteomes" id="UP001556170">
    <property type="component" value="Unassembled WGS sequence"/>
</dbReference>
<feature type="region of interest" description="Disordered" evidence="1">
    <location>
        <begin position="21"/>
        <end position="100"/>
    </location>
</feature>
<gene>
    <name evidence="3" type="ORF">ABQJ56_14925</name>
</gene>
<dbReference type="EMBL" id="JBFOHL010000015">
    <property type="protein sequence ID" value="MEW9625521.1"/>
    <property type="molecule type" value="Genomic_DNA"/>
</dbReference>
<feature type="chain" id="PRO_5046357693" evidence="2">
    <location>
        <begin position="21"/>
        <end position="180"/>
    </location>
</feature>
<dbReference type="InterPro" id="IPR021357">
    <property type="entry name" value="DUF2782"/>
</dbReference>
<evidence type="ECO:0000256" key="2">
    <source>
        <dbReference type="SAM" id="SignalP"/>
    </source>
</evidence>
<dbReference type="Pfam" id="PF11191">
    <property type="entry name" value="DUF2782"/>
    <property type="match status" value="1"/>
</dbReference>
<dbReference type="Gene3D" id="2.20.130.30">
    <property type="entry name" value="Protein of unknown function DUF2782"/>
    <property type="match status" value="1"/>
</dbReference>
<name>A0ABV3QT41_9GAMM</name>
<organism evidence="3 4">
    <name type="scientific">Rhodanobacter geophilus</name>
    <dbReference type="NCBI Taxonomy" id="3162488"/>
    <lineage>
        <taxon>Bacteria</taxon>
        <taxon>Pseudomonadati</taxon>
        <taxon>Pseudomonadota</taxon>
        <taxon>Gammaproteobacteria</taxon>
        <taxon>Lysobacterales</taxon>
        <taxon>Rhodanobacteraceae</taxon>
        <taxon>Rhodanobacter</taxon>
    </lineage>
</organism>
<feature type="signal peptide" evidence="2">
    <location>
        <begin position="1"/>
        <end position="20"/>
    </location>
</feature>
<feature type="compositionally biased region" description="Pro residues" evidence="1">
    <location>
        <begin position="25"/>
        <end position="39"/>
    </location>
</feature>
<feature type="compositionally biased region" description="Low complexity" evidence="1">
    <location>
        <begin position="53"/>
        <end position="64"/>
    </location>
</feature>
<sequence length="180" mass="18579">MKPAACLLALTAFVALPVCAQSTSPQPPKFAPVPPPPGMNDPGTKAVTPPAQPASASTSGSTPAEVTATPLPGKPIPLPAMPGDKGAPQTVQHDSPADDVTVHTEGDAVYQEYRRNGRVYMVVVTQKNGLSYTYMVDSSGTMRATEGAPPVRPVMYKILEWGGSKPAAASDNAAQGDNGR</sequence>
<accession>A0ABV3QT41</accession>
<comment type="caution">
    <text evidence="3">The sequence shown here is derived from an EMBL/GenBank/DDBJ whole genome shotgun (WGS) entry which is preliminary data.</text>
</comment>
<keyword evidence="2" id="KW-0732">Signal</keyword>